<keyword evidence="4" id="KW-1185">Reference proteome</keyword>
<dbReference type="GeneID" id="92091474"/>
<dbReference type="PANTHER" id="PTHR10067">
    <property type="entry name" value="PHOSPHATIDYLSERINE DECARBOXYLASE"/>
    <property type="match status" value="1"/>
</dbReference>
<protein>
    <submittedName>
        <fullName evidence="3">Phosphatidylserine decarboxylase-domain-containing protein</fullName>
    </submittedName>
</protein>
<keyword evidence="2" id="KW-0456">Lyase</keyword>
<dbReference type="RefSeq" id="XP_066715353.1">
    <property type="nucleotide sequence ID" value="XM_066858411.1"/>
</dbReference>
<dbReference type="Proteomes" id="UP001480595">
    <property type="component" value="Unassembled WGS sequence"/>
</dbReference>
<gene>
    <name evidence="3" type="ORF">PG994_007002</name>
</gene>
<proteinExistence type="predicted"/>
<accession>A0ABR1UZK1</accession>
<dbReference type="InterPro" id="IPR003817">
    <property type="entry name" value="PS_Dcarbxylase"/>
</dbReference>
<organism evidence="3 4">
    <name type="scientific">Apiospora phragmitis</name>
    <dbReference type="NCBI Taxonomy" id="2905665"/>
    <lineage>
        <taxon>Eukaryota</taxon>
        <taxon>Fungi</taxon>
        <taxon>Dikarya</taxon>
        <taxon>Ascomycota</taxon>
        <taxon>Pezizomycotina</taxon>
        <taxon>Sordariomycetes</taxon>
        <taxon>Xylariomycetidae</taxon>
        <taxon>Amphisphaeriales</taxon>
        <taxon>Apiosporaceae</taxon>
        <taxon>Apiospora</taxon>
    </lineage>
</organism>
<evidence type="ECO:0000313" key="4">
    <source>
        <dbReference type="Proteomes" id="UP001480595"/>
    </source>
</evidence>
<evidence type="ECO:0000256" key="1">
    <source>
        <dbReference type="ARBA" id="ARBA00022793"/>
    </source>
</evidence>
<keyword evidence="1" id="KW-0210">Decarboxylase</keyword>
<dbReference type="EMBL" id="JAQQWL010000007">
    <property type="protein sequence ID" value="KAK8064364.1"/>
    <property type="molecule type" value="Genomic_DNA"/>
</dbReference>
<reference evidence="3 4" key="1">
    <citation type="submission" date="2023-01" db="EMBL/GenBank/DDBJ databases">
        <title>Analysis of 21 Apiospora genomes using comparative genomics revels a genus with tremendous synthesis potential of carbohydrate active enzymes and secondary metabolites.</title>
        <authorList>
            <person name="Sorensen T."/>
        </authorList>
    </citation>
    <scope>NUCLEOTIDE SEQUENCE [LARGE SCALE GENOMIC DNA]</scope>
    <source>
        <strain evidence="3 4">CBS 135458</strain>
    </source>
</reference>
<sequence>MASKLQELTHDDAHSSEKALGDLTDAAVNDHNESSLVHIHGDAETPETHSWIKKYLPHHIDIQELENGYHLGNYVIDRETGQKSWEAMSIYYGSKQAKFLHWKRTEKYLEKESRKMGEDYDRVVSSVADCRLSVFPIVDLATQYWIKGSGFTVERLLGSAEKAALFEGGSVAIHRLAPQDYHRWHAPVDGTVRSVEEIPGAYYTVNPQAIN</sequence>
<comment type="caution">
    <text evidence="3">The sequence shown here is derived from an EMBL/GenBank/DDBJ whole genome shotgun (WGS) entry which is preliminary data.</text>
</comment>
<dbReference type="Pfam" id="PF02666">
    <property type="entry name" value="PS_Dcarbxylase"/>
    <property type="match status" value="1"/>
</dbReference>
<evidence type="ECO:0000313" key="3">
    <source>
        <dbReference type="EMBL" id="KAK8064364.1"/>
    </source>
</evidence>
<name>A0ABR1UZK1_9PEZI</name>
<dbReference type="PANTHER" id="PTHR10067:SF17">
    <property type="entry name" value="PHOSPHATIDYLSERINE DECARBOXYLASE PROENZYME 2"/>
    <property type="match status" value="1"/>
</dbReference>
<evidence type="ECO:0000256" key="2">
    <source>
        <dbReference type="ARBA" id="ARBA00023239"/>
    </source>
</evidence>